<dbReference type="AlphaFoldDB" id="A0A1G8EAA0"/>
<accession>A0A1G8EAA0</accession>
<evidence type="ECO:0000256" key="1">
    <source>
        <dbReference type="ARBA" id="ARBA00022679"/>
    </source>
</evidence>
<protein>
    <submittedName>
        <fullName evidence="5">Phosphoribosyl-dephospho-CoA transferase</fullName>
    </submittedName>
</protein>
<name>A0A1G8EAA0_9BACI</name>
<evidence type="ECO:0000313" key="5">
    <source>
        <dbReference type="EMBL" id="SDH66862.1"/>
    </source>
</evidence>
<dbReference type="NCBIfam" id="TIGR03135">
    <property type="entry name" value="malonate_mdcG"/>
    <property type="match status" value="1"/>
</dbReference>
<dbReference type="EMBL" id="FNDK01000009">
    <property type="protein sequence ID" value="SDH66862.1"/>
    <property type="molecule type" value="Genomic_DNA"/>
</dbReference>
<dbReference type="Pfam" id="PF20866">
    <property type="entry name" value="MdcG_N"/>
    <property type="match status" value="1"/>
</dbReference>
<evidence type="ECO:0000313" key="6">
    <source>
        <dbReference type="Proteomes" id="UP000199163"/>
    </source>
</evidence>
<feature type="domain" description="Phosphoribosyl-dephospho-CoA transferase MdcG N-terminal" evidence="4">
    <location>
        <begin position="4"/>
        <end position="77"/>
    </location>
</feature>
<keyword evidence="2" id="KW-0548">Nucleotidyltransferase</keyword>
<dbReference type="RefSeq" id="WP_091273075.1">
    <property type="nucleotide sequence ID" value="NZ_FNDK01000009.1"/>
</dbReference>
<dbReference type="NCBIfam" id="NF002332">
    <property type="entry name" value="PRK01293.1"/>
    <property type="match status" value="1"/>
</dbReference>
<evidence type="ECO:0000259" key="3">
    <source>
        <dbReference type="Pfam" id="PF10620"/>
    </source>
</evidence>
<dbReference type="InterPro" id="IPR049180">
    <property type="entry name" value="MdcG_C"/>
</dbReference>
<keyword evidence="6" id="KW-1185">Reference proteome</keyword>
<evidence type="ECO:0000259" key="4">
    <source>
        <dbReference type="Pfam" id="PF20866"/>
    </source>
</evidence>
<gene>
    <name evidence="5" type="ORF">SAMN05192534_1096</name>
</gene>
<evidence type="ECO:0000256" key="2">
    <source>
        <dbReference type="ARBA" id="ARBA00022695"/>
    </source>
</evidence>
<dbReference type="Proteomes" id="UP000199163">
    <property type="component" value="Unassembled WGS sequence"/>
</dbReference>
<sequence>MEIRPHDLLAFEHMNDLLFGETPPGWVKGSVAKTPYVVVRRAPITNNCVPVGMRGTERSHRLKALLPLDKIKARYSPEYITKHRLWHEVDKKRLELPVLKGLDAMDRIFSGEGLSWGVTGSAGFELVTGIHTVSISSDLDVIVRTNHMMLETAMYLYEEFQRLPFRVDVHMEGQAGAFALNEYVQNTGKILLRTKQGPQLVFDPWKQEEKAVL</sequence>
<reference evidence="6" key="1">
    <citation type="submission" date="2016-10" db="EMBL/GenBank/DDBJ databases">
        <authorList>
            <person name="Varghese N."/>
            <person name="Submissions S."/>
        </authorList>
    </citation>
    <scope>NUCLEOTIDE SEQUENCE [LARGE SCALE GENOMIC DNA]</scope>
    <source>
        <strain evidence="6">DSM 21632</strain>
    </source>
</reference>
<dbReference type="STRING" id="568899.SAMN05192534_1096"/>
<dbReference type="GO" id="GO:0016779">
    <property type="term" value="F:nucleotidyltransferase activity"/>
    <property type="evidence" value="ECO:0007669"/>
    <property type="project" value="UniProtKB-KW"/>
</dbReference>
<keyword evidence="1 5" id="KW-0808">Transferase</keyword>
<dbReference type="OrthoDB" id="1275217at2"/>
<dbReference type="InterPro" id="IPR017557">
    <property type="entry name" value="Holo-ACP_synthase"/>
</dbReference>
<feature type="domain" description="Phosphoribosyl-dephospho-CoA transferase MdcG C-terminal" evidence="3">
    <location>
        <begin position="93"/>
        <end position="203"/>
    </location>
</feature>
<proteinExistence type="predicted"/>
<dbReference type="InterPro" id="IPR048903">
    <property type="entry name" value="MdcG_N"/>
</dbReference>
<dbReference type="Pfam" id="PF10620">
    <property type="entry name" value="MdcG"/>
    <property type="match status" value="1"/>
</dbReference>
<organism evidence="5 6">
    <name type="scientific">Alteribacillus persepolensis</name>
    <dbReference type="NCBI Taxonomy" id="568899"/>
    <lineage>
        <taxon>Bacteria</taxon>
        <taxon>Bacillati</taxon>
        <taxon>Bacillota</taxon>
        <taxon>Bacilli</taxon>
        <taxon>Bacillales</taxon>
        <taxon>Bacillaceae</taxon>
        <taxon>Alteribacillus</taxon>
    </lineage>
</organism>